<feature type="region of interest" description="Disordered" evidence="1">
    <location>
        <begin position="1"/>
        <end position="29"/>
    </location>
</feature>
<protein>
    <submittedName>
        <fullName evidence="2">Uncharacterized protein</fullName>
    </submittedName>
</protein>
<feature type="compositionally biased region" description="Basic and acidic residues" evidence="1">
    <location>
        <begin position="11"/>
        <end position="29"/>
    </location>
</feature>
<accession>M8BIF1</accession>
<dbReference type="Gene3D" id="3.80.10.10">
    <property type="entry name" value="Ribonuclease Inhibitor"/>
    <property type="match status" value="1"/>
</dbReference>
<reference evidence="2" key="1">
    <citation type="submission" date="2015-06" db="UniProtKB">
        <authorList>
            <consortium name="EnsemblPlants"/>
        </authorList>
    </citation>
    <scope>IDENTIFICATION</scope>
</reference>
<dbReference type="SUPFAM" id="SSF52047">
    <property type="entry name" value="RNI-like"/>
    <property type="match status" value="1"/>
</dbReference>
<dbReference type="Gene3D" id="1.20.1280.50">
    <property type="match status" value="1"/>
</dbReference>
<dbReference type="InterPro" id="IPR032675">
    <property type="entry name" value="LRR_dom_sf"/>
</dbReference>
<name>M8BIF1_AEGTA</name>
<sequence>MTSNETATTPSRRERDSPPPKYNGDDDRISTLPSDILVNILDRLNVREAARTSILSRRWSQLSCKLPRLIINAQPDGVSRSNSNISDGDFVRINAAAVEATKSLLTRRCPGEDTIRLLSTTFYLRGDVSISIGHAVGSAMTTQKIEKAEVTVLTVKERRHCTLDDVLNYGAQFVSFFNECLNAFTGLTRLYMENLRFVESDFVSNIFVTCKRLNYLGFLNCDTKEHLTLQVEHAQLSELSMVNCRFYKVELKWLPRLTRTTFTCWMAFEELPLSFGHVPLLEFFNITNVGLSRHKMVMLSTLLCETHIQELWLGFKCEKIWVQPEYLSKRLASAFCRLRIVSLVCIPEGSDLTWTIFILEAAPSLEELYMSVIDHPCEMIIDPKRRMELSLSENKGVEWESPRPHFKHRRLAKLVIFCFVNYMVSYVRRVMKAAVNLKDVYLYDRLACSKCKHMAVFKPGRLPRAKKKLEAMKKLLAQGIESAPRIHLQTHSEMDADHAARVKDYLCS</sequence>
<dbReference type="PROSITE" id="PS50181">
    <property type="entry name" value="FBOX"/>
    <property type="match status" value="1"/>
</dbReference>
<dbReference type="PANTHER" id="PTHR32153">
    <property type="entry name" value="OJ000223_09.16 PROTEIN"/>
    <property type="match status" value="1"/>
</dbReference>
<dbReference type="Pfam" id="PF00646">
    <property type="entry name" value="F-box"/>
    <property type="match status" value="1"/>
</dbReference>
<dbReference type="Pfam" id="PF23622">
    <property type="entry name" value="LRR_At1g61320_AtMIF1"/>
    <property type="match status" value="1"/>
</dbReference>
<evidence type="ECO:0000256" key="1">
    <source>
        <dbReference type="SAM" id="MobiDB-lite"/>
    </source>
</evidence>
<evidence type="ECO:0000313" key="2">
    <source>
        <dbReference type="EnsemblPlants" id="EMT06533"/>
    </source>
</evidence>
<dbReference type="SUPFAM" id="SSF81383">
    <property type="entry name" value="F-box domain"/>
    <property type="match status" value="1"/>
</dbReference>
<organism evidence="2">
    <name type="scientific">Aegilops tauschii</name>
    <name type="common">Tausch's goatgrass</name>
    <name type="synonym">Aegilops squarrosa</name>
    <dbReference type="NCBI Taxonomy" id="37682"/>
    <lineage>
        <taxon>Eukaryota</taxon>
        <taxon>Viridiplantae</taxon>
        <taxon>Streptophyta</taxon>
        <taxon>Embryophyta</taxon>
        <taxon>Tracheophyta</taxon>
        <taxon>Spermatophyta</taxon>
        <taxon>Magnoliopsida</taxon>
        <taxon>Liliopsida</taxon>
        <taxon>Poales</taxon>
        <taxon>Poaceae</taxon>
        <taxon>BOP clade</taxon>
        <taxon>Pooideae</taxon>
        <taxon>Triticodae</taxon>
        <taxon>Triticeae</taxon>
        <taxon>Triticinae</taxon>
        <taxon>Aegilops</taxon>
    </lineage>
</organism>
<dbReference type="InterPro" id="IPR036047">
    <property type="entry name" value="F-box-like_dom_sf"/>
</dbReference>
<dbReference type="InterPro" id="IPR044997">
    <property type="entry name" value="F-box_plant"/>
</dbReference>
<feature type="compositionally biased region" description="Polar residues" evidence="1">
    <location>
        <begin position="1"/>
        <end position="10"/>
    </location>
</feature>
<proteinExistence type="predicted"/>
<dbReference type="InterPro" id="IPR055357">
    <property type="entry name" value="LRR_At1g61320_AtMIF1"/>
</dbReference>
<dbReference type="InterPro" id="IPR001810">
    <property type="entry name" value="F-box_dom"/>
</dbReference>
<dbReference type="AlphaFoldDB" id="M8BIF1"/>
<dbReference type="EnsemblPlants" id="EMT06533">
    <property type="protein sequence ID" value="EMT06533"/>
    <property type="gene ID" value="F775_11039"/>
</dbReference>